<keyword evidence="6" id="KW-1185">Reference proteome</keyword>
<dbReference type="SUPFAM" id="SSF53300">
    <property type="entry name" value="vWA-like"/>
    <property type="match status" value="1"/>
</dbReference>
<dbReference type="NCBIfam" id="TIGR03788">
    <property type="entry name" value="marine_srt_targ"/>
    <property type="match status" value="1"/>
</dbReference>
<keyword evidence="2" id="KW-1133">Transmembrane helix</keyword>
<evidence type="ECO:0000313" key="5">
    <source>
        <dbReference type="EMBL" id="MEO3682460.1"/>
    </source>
</evidence>
<dbReference type="Pfam" id="PF08487">
    <property type="entry name" value="VIT"/>
    <property type="match status" value="1"/>
</dbReference>
<evidence type="ECO:0000259" key="3">
    <source>
        <dbReference type="PROSITE" id="PS50234"/>
    </source>
</evidence>
<dbReference type="PANTHER" id="PTHR45737:SF6">
    <property type="entry name" value="VON WILLEBRAND FACTOR A DOMAIN-CONTAINING PROTEIN 5A"/>
    <property type="match status" value="1"/>
</dbReference>
<keyword evidence="2" id="KW-0812">Transmembrane</keyword>
<dbReference type="PROSITE" id="PS51257">
    <property type="entry name" value="PROKAR_LIPOPROTEIN"/>
    <property type="match status" value="1"/>
</dbReference>
<dbReference type="PROSITE" id="PS50234">
    <property type="entry name" value="VWFA"/>
    <property type="match status" value="1"/>
</dbReference>
<name>A0ABV0FNP4_9GAMM</name>
<dbReference type="PANTHER" id="PTHR45737">
    <property type="entry name" value="VON WILLEBRAND FACTOR A DOMAIN-CONTAINING PROTEIN 5A"/>
    <property type="match status" value="1"/>
</dbReference>
<gene>
    <name evidence="5" type="ORF">ABHN84_09170</name>
</gene>
<dbReference type="PROSITE" id="PS51468">
    <property type="entry name" value="VIT"/>
    <property type="match status" value="1"/>
</dbReference>
<dbReference type="EMBL" id="JBDPZN010000002">
    <property type="protein sequence ID" value="MEO3682460.1"/>
    <property type="molecule type" value="Genomic_DNA"/>
</dbReference>
<comment type="caution">
    <text evidence="5">The sequence shown here is derived from an EMBL/GenBank/DDBJ whole genome shotgun (WGS) entry which is preliminary data.</text>
</comment>
<evidence type="ECO:0000259" key="4">
    <source>
        <dbReference type="PROSITE" id="PS51468"/>
    </source>
</evidence>
<feature type="region of interest" description="Disordered" evidence="1">
    <location>
        <begin position="196"/>
        <end position="216"/>
    </location>
</feature>
<organism evidence="5 6">
    <name type="scientific">Shewanella vesiculosa</name>
    <dbReference type="NCBI Taxonomy" id="518738"/>
    <lineage>
        <taxon>Bacteria</taxon>
        <taxon>Pseudomonadati</taxon>
        <taxon>Pseudomonadota</taxon>
        <taxon>Gammaproteobacteria</taxon>
        <taxon>Alteromonadales</taxon>
        <taxon>Shewanellaceae</taxon>
        <taxon>Shewanella</taxon>
    </lineage>
</organism>
<feature type="domain" description="VWFA" evidence="3">
    <location>
        <begin position="351"/>
        <end position="532"/>
    </location>
</feature>
<dbReference type="InterPro" id="IPR002035">
    <property type="entry name" value="VWF_A"/>
</dbReference>
<reference evidence="5 6" key="1">
    <citation type="submission" date="2024-05" db="EMBL/GenBank/DDBJ databases">
        <title>Genome sequencing of Marine Estuary Bacteria, Shewanella vesiculosa and S. baltica, and Pseudomonas syringae.</title>
        <authorList>
            <person name="Gurung A."/>
            <person name="Maclea K.S."/>
        </authorList>
    </citation>
    <scope>NUCLEOTIDE SEQUENCE [LARGE SCALE GENOMIC DNA]</scope>
    <source>
        <strain evidence="5 6">1A</strain>
    </source>
</reference>
<dbReference type="SMART" id="SM00327">
    <property type="entry name" value="VWA"/>
    <property type="match status" value="1"/>
</dbReference>
<keyword evidence="2" id="KW-0472">Membrane</keyword>
<feature type="transmembrane region" description="Helical" evidence="2">
    <location>
        <begin position="696"/>
        <end position="715"/>
    </location>
</feature>
<evidence type="ECO:0000313" key="6">
    <source>
        <dbReference type="Proteomes" id="UP001477278"/>
    </source>
</evidence>
<dbReference type="InterPro" id="IPR013694">
    <property type="entry name" value="VIT"/>
</dbReference>
<proteinExistence type="predicted"/>
<dbReference type="Gene3D" id="3.40.50.410">
    <property type="entry name" value="von Willebrand factor, type A domain"/>
    <property type="match status" value="1"/>
</dbReference>
<protein>
    <submittedName>
        <fullName evidence="5">Marine proteobacterial sortase target protein</fullName>
    </submittedName>
</protein>
<dbReference type="SMART" id="SM00609">
    <property type="entry name" value="VIT"/>
    <property type="match status" value="1"/>
</dbReference>
<dbReference type="InterPro" id="IPR022440">
    <property type="entry name" value="CHP03788"/>
</dbReference>
<accession>A0ABV0FNP4</accession>
<dbReference type="InterPro" id="IPR036465">
    <property type="entry name" value="vWFA_dom_sf"/>
</dbReference>
<dbReference type="RefSeq" id="WP_347690083.1">
    <property type="nucleotide sequence ID" value="NZ_JBDPZN010000002.1"/>
</dbReference>
<dbReference type="NCBIfam" id="TIGR01167">
    <property type="entry name" value="LPXTG_anchor"/>
    <property type="match status" value="1"/>
</dbReference>
<evidence type="ECO:0000256" key="2">
    <source>
        <dbReference type="SAM" id="Phobius"/>
    </source>
</evidence>
<dbReference type="Pfam" id="PF13768">
    <property type="entry name" value="VWA_3"/>
    <property type="match status" value="1"/>
</dbReference>
<evidence type="ECO:0000256" key="1">
    <source>
        <dbReference type="SAM" id="MobiDB-lite"/>
    </source>
</evidence>
<feature type="compositionally biased region" description="Polar residues" evidence="1">
    <location>
        <begin position="206"/>
        <end position="216"/>
    </location>
</feature>
<feature type="domain" description="VIT" evidence="4">
    <location>
        <begin position="48"/>
        <end position="176"/>
    </location>
</feature>
<sequence length="730" mass="81296">MRPFFLMPHFSVKHVYKLLCFGLLFVIYACVTRAFASPSGYQDNDISQGTLVYSTQNQVIQALALDTQVSMDVSGLLNRVTVKQVFINDSDQWVNGRYVFPLPENAAVDSMQLRIGDKIIAGKIQPKKQALQTFETAKKQGKQASLLQQQRRNLFSSDVANLAPHEQLIVEISYQQQVEYRDGMFSLRFPLAITPRYNPQGDHNSEPQQQTMPSSHSDVKPIVQAHSQLMVNMQVNIDAGFELNSLNSLYHPIKQSSHGHYYNVSFAGKQIADRDFVLQWQANVGALPQAATFYQTGKTHVTDNSNDFTDAKNVAGAEQRQANPVDNNLYSLVMLMPPSVEVSEQHLIARELILVIDTSGSMSGQSIIQAKQALQFALAGLRDIDSFNIIEFNSDVSMLSATPLPANSRNINRANRFIQSLDANGGTEMRGALQTALVDSVQAQQNDQTAKHNESMLRQVIFMTDGAVGNEHELYQLISNQLGDSRLFTVGIGSAPNSDFMRRAATMGRGTFTYIGDEAEVQQKIEQLLHKIEQPVLTNIGLYYLDGSVPDYWPTTISDLYQNEPLWVSIKSASHQQQPIIVSGNINGQYWQQQLDFDDNQAAKGIDLLWANAQITSLELYKDSSNRQRVDKQVEALGILYHLVTSQTSLVAVDVTPVNPLIDSPIDVQLQNHLPHGLQAAPSSQVLPQTGTASRLWLLIGFSLLGLGLLHYLWLRQRLPGQVLVIESDD</sequence>
<dbReference type="Proteomes" id="UP001477278">
    <property type="component" value="Unassembled WGS sequence"/>
</dbReference>